<keyword evidence="8" id="KW-0624">Polysaccharide degradation</keyword>
<dbReference type="GO" id="GO:0052861">
    <property type="term" value="F:endo-1,3(4)-beta-glucanase activity"/>
    <property type="evidence" value="ECO:0007669"/>
    <property type="project" value="InterPro"/>
</dbReference>
<evidence type="ECO:0000256" key="4">
    <source>
        <dbReference type="ARBA" id="ARBA00022801"/>
    </source>
</evidence>
<dbReference type="Gene3D" id="1.20.5.420">
    <property type="entry name" value="Immunoglobulin FC, subunit C"/>
    <property type="match status" value="1"/>
</dbReference>
<evidence type="ECO:0000256" key="5">
    <source>
        <dbReference type="ARBA" id="ARBA00023277"/>
    </source>
</evidence>
<evidence type="ECO:0000256" key="6">
    <source>
        <dbReference type="ARBA" id="ARBA00023295"/>
    </source>
</evidence>
<dbReference type="InterPro" id="IPR040451">
    <property type="entry name" value="GH81_N"/>
</dbReference>
<evidence type="ECO:0000256" key="9">
    <source>
        <dbReference type="SAM" id="MobiDB-lite"/>
    </source>
</evidence>
<feature type="compositionally biased region" description="Low complexity" evidence="9">
    <location>
        <begin position="152"/>
        <end position="167"/>
    </location>
</feature>
<feature type="domain" description="Glycosyl hydrolase family 81 N-terminal" evidence="10">
    <location>
        <begin position="227"/>
        <end position="530"/>
    </location>
</feature>
<dbReference type="InterPro" id="IPR005200">
    <property type="entry name" value="Endo-beta-glucanase"/>
</dbReference>
<dbReference type="GO" id="GO:0009986">
    <property type="term" value="C:cell surface"/>
    <property type="evidence" value="ECO:0007669"/>
    <property type="project" value="TreeGrafter"/>
</dbReference>
<dbReference type="PANTHER" id="PTHR31983">
    <property type="entry name" value="ENDO-1,3(4)-BETA-GLUCANASE 1"/>
    <property type="match status" value="1"/>
</dbReference>
<dbReference type="EMBL" id="PUHR01000175">
    <property type="protein sequence ID" value="KAG0660490.1"/>
    <property type="molecule type" value="Genomic_DNA"/>
</dbReference>
<gene>
    <name evidence="12" type="ORF">C6P45_001575</name>
</gene>
<dbReference type="Gene3D" id="1.10.287.1170">
    <property type="entry name" value="glycoside hydrolase family 81 endo-[beta] glucanase"/>
    <property type="match status" value="1"/>
</dbReference>
<feature type="region of interest" description="Disordered" evidence="9">
    <location>
        <begin position="1"/>
        <end position="167"/>
    </location>
</feature>
<reference evidence="12 13" key="1">
    <citation type="submission" date="2020-11" db="EMBL/GenBank/DDBJ databases">
        <title>Kefir isolates.</title>
        <authorList>
            <person name="Marcisauskas S."/>
            <person name="Kim Y."/>
            <person name="Blasche S."/>
        </authorList>
    </citation>
    <scope>NUCLEOTIDE SEQUENCE [LARGE SCALE GENOMIC DNA]</scope>
    <source>
        <strain evidence="12 13">OG2</strain>
    </source>
</reference>
<keyword evidence="13" id="KW-1185">Reference proteome</keyword>
<comment type="similarity">
    <text evidence="2">Belongs to the glycosyl hydrolase 81 family.</text>
</comment>
<keyword evidence="4" id="KW-0378">Hydrolase</keyword>
<dbReference type="Proteomes" id="UP000750334">
    <property type="component" value="Unassembled WGS sequence"/>
</dbReference>
<dbReference type="OrthoDB" id="4473401at2759"/>
<dbReference type="InterPro" id="IPR040720">
    <property type="entry name" value="GH81_C"/>
</dbReference>
<evidence type="ECO:0000259" key="11">
    <source>
        <dbReference type="Pfam" id="PF17652"/>
    </source>
</evidence>
<feature type="compositionally biased region" description="Low complexity" evidence="9">
    <location>
        <begin position="10"/>
        <end position="19"/>
    </location>
</feature>
<sequence length="895" mass="101489">MNYNRPFIPPNNFQQNEENLPPPPPYSEHDTLNVPPPLPSRPLSPNVTGEELTPPLPTRPSRVTSSEHLSPPLPTRISRNNSIQSLNSHTSDSSYRHRLPPPIPSRTPSISSHSIDRTDTSRTSAPNRPSIPTRNYEVNNRIPPPRPSRKASNNSRVSSNNINIDNSNESISTQMAHLSVENNARSSNGYDTVDFETPLSVTAPSSALFQYRQHHIPLPMNYCKTKEIPTVETNKFYGNMFLGQQRCPIWTHPYSLWLTKELPFIGIAATHIRDEQKVFDDKNDPPQFYFSPTNIKAFVFSSNEFANVPPESVSINFSNVRHMSIQLQLKLNDSQFVWFPIVQGMGFITAIYYNLTPSLQSAIGYRNLEMVWNRGAMSKYHVTLENNIVWTLYTISQEPISLSLVDGNSITADRVVNGCIFQLVADTAEEIDQAANCYQIDADLKASVIRNNQGKACYTFEYKTNGSSSSGQPLIYVLPHHIDSMTTETLNKKIDSQLASTVCGMMSGFITDRIKMEILVPSEVQFEPYTMISDKERNYSPDVLNTMRNAAIIETDGDVINESNLDSMYFSGKVLAKYAWILYCCHYILRDDTLVGKLLNNLKTAIQRFIDNQQILPLVYDTTWGGLISSGNESQDFGNPYYNDHHFHYSYHIIAAAIIAKVDRDIKGNSSWLDTNREWVELLIRDYANMSSSDPYFPVSRSFDWFNGHSWAKGLFESGDGKDEESSSEDVNASYALKLWGLATSNQNLINIADIQLGILRTSLNRYFLYSDDNNVEPARIIKNKVSGILFENKIDHTTYFGNKIEYIQMIHSIPIIPPSSFIRSPVFVRQEWEQILKNIVNDVNDGWKGIIMLNVALFDPNLAYNFFSVPNFNRDYLDNGQSLTWSLAFSGAYI</sequence>
<evidence type="ECO:0000256" key="3">
    <source>
        <dbReference type="ARBA" id="ARBA00012780"/>
    </source>
</evidence>
<dbReference type="Gene3D" id="2.70.98.30">
    <property type="entry name" value="Golgi alpha-mannosidase II, domain 4"/>
    <property type="match status" value="1"/>
</dbReference>
<proteinExistence type="inferred from homology"/>
<evidence type="ECO:0000256" key="1">
    <source>
        <dbReference type="ARBA" id="ARBA00000382"/>
    </source>
</evidence>
<accession>A0A9P6W2A2</accession>
<dbReference type="AlphaFoldDB" id="A0A9P6W2A2"/>
<dbReference type="GO" id="GO:0042973">
    <property type="term" value="F:glucan endo-1,3-beta-D-glucosidase activity"/>
    <property type="evidence" value="ECO:0007669"/>
    <property type="project" value="UniProtKB-EC"/>
</dbReference>
<feature type="domain" description="Glycosyl hydrolase family 81 C-terminal" evidence="11">
    <location>
        <begin position="539"/>
        <end position="888"/>
    </location>
</feature>
<dbReference type="GO" id="GO:0000272">
    <property type="term" value="P:polysaccharide catabolic process"/>
    <property type="evidence" value="ECO:0007669"/>
    <property type="project" value="UniProtKB-KW"/>
</dbReference>
<dbReference type="PANTHER" id="PTHR31983:SF0">
    <property type="entry name" value="GLUCAN ENDO-1,3-BETA-D-GLUCOSIDASE 2"/>
    <property type="match status" value="1"/>
</dbReference>
<organism evidence="12 13">
    <name type="scientific">Maudiozyma exigua</name>
    <name type="common">Yeast</name>
    <name type="synonym">Kazachstania exigua</name>
    <dbReference type="NCBI Taxonomy" id="34358"/>
    <lineage>
        <taxon>Eukaryota</taxon>
        <taxon>Fungi</taxon>
        <taxon>Dikarya</taxon>
        <taxon>Ascomycota</taxon>
        <taxon>Saccharomycotina</taxon>
        <taxon>Saccharomycetes</taxon>
        <taxon>Saccharomycetales</taxon>
        <taxon>Saccharomycetaceae</taxon>
        <taxon>Maudiozyma</taxon>
    </lineage>
</organism>
<keyword evidence="5" id="KW-0119">Carbohydrate metabolism</keyword>
<dbReference type="EC" id="3.2.1.39" evidence="3"/>
<dbReference type="PROSITE" id="PS52008">
    <property type="entry name" value="GH81"/>
    <property type="match status" value="1"/>
</dbReference>
<protein>
    <recommendedName>
        <fullName evidence="3">glucan endo-1,3-beta-D-glucosidase</fullName>
        <ecNumber evidence="3">3.2.1.39</ecNumber>
    </recommendedName>
</protein>
<keyword evidence="7" id="KW-0961">Cell wall biogenesis/degradation</keyword>
<evidence type="ECO:0000313" key="12">
    <source>
        <dbReference type="EMBL" id="KAG0660490.1"/>
    </source>
</evidence>
<dbReference type="Pfam" id="PF17652">
    <property type="entry name" value="Glyco_hydro81C"/>
    <property type="match status" value="1"/>
</dbReference>
<evidence type="ECO:0000259" key="10">
    <source>
        <dbReference type="Pfam" id="PF03639"/>
    </source>
</evidence>
<evidence type="ECO:0000256" key="7">
    <source>
        <dbReference type="ARBA" id="ARBA00023316"/>
    </source>
</evidence>
<name>A0A9P6W2A2_MAUEX</name>
<evidence type="ECO:0000313" key="13">
    <source>
        <dbReference type="Proteomes" id="UP000750334"/>
    </source>
</evidence>
<evidence type="ECO:0000256" key="2">
    <source>
        <dbReference type="ARBA" id="ARBA00010730"/>
    </source>
</evidence>
<dbReference type="Pfam" id="PF03639">
    <property type="entry name" value="Glyco_hydro_81"/>
    <property type="match status" value="1"/>
</dbReference>
<comment type="caution">
    <text evidence="12">The sequence shown here is derived from an EMBL/GenBank/DDBJ whole genome shotgun (WGS) entry which is preliminary data.</text>
</comment>
<evidence type="ECO:0000256" key="8">
    <source>
        <dbReference type="ARBA" id="ARBA00023326"/>
    </source>
</evidence>
<keyword evidence="6" id="KW-0326">Glycosidase</keyword>
<feature type="compositionally biased region" description="Polar residues" evidence="9">
    <location>
        <begin position="77"/>
        <end position="93"/>
    </location>
</feature>
<feature type="compositionally biased region" description="Polar residues" evidence="9">
    <location>
        <begin position="121"/>
        <end position="138"/>
    </location>
</feature>
<dbReference type="GO" id="GO:0071555">
    <property type="term" value="P:cell wall organization"/>
    <property type="evidence" value="ECO:0007669"/>
    <property type="project" value="UniProtKB-KW"/>
</dbReference>
<comment type="catalytic activity">
    <reaction evidence="1">
        <text>Hydrolysis of (1-&gt;3)-beta-D-glucosidic linkages in (1-&gt;3)-beta-D-glucans.</text>
        <dbReference type="EC" id="3.2.1.39"/>
    </reaction>
</comment>